<feature type="region of interest" description="Disordered" evidence="1">
    <location>
        <begin position="36"/>
        <end position="55"/>
    </location>
</feature>
<feature type="region of interest" description="Disordered" evidence="1">
    <location>
        <begin position="98"/>
        <end position="118"/>
    </location>
</feature>
<keyword evidence="3" id="KW-1185">Reference proteome</keyword>
<name>A0A8S3Y149_PARAO</name>
<sequence>MPHAAAAVRRALLQHRAAALARLSAVHRAPRAARCCSRTPRPTSAPSRRTRPTECSAPCPVCRTLLQPYAAPYFSTEPAALARLSAVHRAPCAARCCSRTPRPTSAPSRRTRPTECSAPCPACRTLLQPHAAPYFSTEPRHSPD</sequence>
<dbReference type="Proteomes" id="UP000691718">
    <property type="component" value="Unassembled WGS sequence"/>
</dbReference>
<evidence type="ECO:0000313" key="2">
    <source>
        <dbReference type="EMBL" id="CAG5045617.1"/>
    </source>
</evidence>
<comment type="caution">
    <text evidence="2">The sequence shown here is derived from an EMBL/GenBank/DDBJ whole genome shotgun (WGS) entry which is preliminary data.</text>
</comment>
<proteinExistence type="predicted"/>
<reference evidence="2" key="1">
    <citation type="submission" date="2021-04" db="EMBL/GenBank/DDBJ databases">
        <authorList>
            <person name="Tunstrom K."/>
        </authorList>
    </citation>
    <scope>NUCLEOTIDE SEQUENCE</scope>
</reference>
<accession>A0A8S3Y149</accession>
<dbReference type="AlphaFoldDB" id="A0A8S3Y149"/>
<gene>
    <name evidence="2" type="ORF">PAPOLLO_LOCUS23359</name>
</gene>
<organism evidence="2 3">
    <name type="scientific">Parnassius apollo</name>
    <name type="common">Apollo butterfly</name>
    <name type="synonym">Papilio apollo</name>
    <dbReference type="NCBI Taxonomy" id="110799"/>
    <lineage>
        <taxon>Eukaryota</taxon>
        <taxon>Metazoa</taxon>
        <taxon>Ecdysozoa</taxon>
        <taxon>Arthropoda</taxon>
        <taxon>Hexapoda</taxon>
        <taxon>Insecta</taxon>
        <taxon>Pterygota</taxon>
        <taxon>Neoptera</taxon>
        <taxon>Endopterygota</taxon>
        <taxon>Lepidoptera</taxon>
        <taxon>Glossata</taxon>
        <taxon>Ditrysia</taxon>
        <taxon>Papilionoidea</taxon>
        <taxon>Papilionidae</taxon>
        <taxon>Parnassiinae</taxon>
        <taxon>Parnassini</taxon>
        <taxon>Parnassius</taxon>
        <taxon>Parnassius</taxon>
    </lineage>
</organism>
<evidence type="ECO:0000256" key="1">
    <source>
        <dbReference type="SAM" id="MobiDB-lite"/>
    </source>
</evidence>
<feature type="compositionally biased region" description="Low complexity" evidence="1">
    <location>
        <begin position="98"/>
        <end position="108"/>
    </location>
</feature>
<dbReference type="EMBL" id="CAJQZP010001427">
    <property type="protein sequence ID" value="CAG5045617.1"/>
    <property type="molecule type" value="Genomic_DNA"/>
</dbReference>
<evidence type="ECO:0000313" key="3">
    <source>
        <dbReference type="Proteomes" id="UP000691718"/>
    </source>
</evidence>
<feature type="compositionally biased region" description="Low complexity" evidence="1">
    <location>
        <begin position="37"/>
        <end position="47"/>
    </location>
</feature>
<protein>
    <submittedName>
        <fullName evidence="2">(apollo) hypothetical protein</fullName>
    </submittedName>
</protein>